<evidence type="ECO:0000313" key="3">
    <source>
        <dbReference type="EMBL" id="MBY6366027.1"/>
    </source>
</evidence>
<comment type="caution">
    <text evidence="3">The sequence shown here is derived from an EMBL/GenBank/DDBJ whole genome shotgun (WGS) entry which is preliminary data.</text>
</comment>
<keyword evidence="4" id="KW-1185">Reference proteome</keyword>
<sequence length="588" mass="58558">MGNHRRGHADRRRRGVSRGLITTVVVIAVLAAAVVGWFAVRDRADEEAAQAARACVEGPATLAVTADPDVAGVLRTLADDWTATSPVVRDRCITVEVTAVPTAVAGEALAAPTYDAAAAGPEPALWVPADSASASAAVAARGTDQTPRSVVTSPVVLGTAPALAEALAGSGWTDLPALASAGSDALRAVGAETLRLALPPGPSTAAALVAVAGDPATATGPLTVERATSTDAVSAVSRTALAAAALDGQGGQDASPDTALDALVAAPDPIAALVHAVPVTEQSLATRIREGQQLAAFRPAGPTPIADHPGLVLSTADETGRAAAAEFLDVVRSPAGREAFLAAGFRVPGGSADGSADAAPDPIAGLDFPPVDTVAPVPTPDARAAVLGTAAAPSRPASTTVLLDVSGSMESIDGGATRLDNVRAALDETLSALSGDGRVGLWVYSRGLDGPRPYRVLAPLGPATESARSGTAGLASITPQTATSTYASVLAAYRSAVENWTPDGPQSVLLVTDGPNDDTSISSSSFLQSLADAADPARPVRLDIVSLADNSDIDTLRTAAGQTGGDVIVTASSDPGLAGTLARLTSAR</sequence>
<keyword evidence="1" id="KW-0812">Transmembrane</keyword>
<dbReference type="Proteomes" id="UP000825228">
    <property type="component" value="Unassembled WGS sequence"/>
</dbReference>
<feature type="domain" description="VWFA" evidence="2">
    <location>
        <begin position="398"/>
        <end position="584"/>
    </location>
</feature>
<dbReference type="InterPro" id="IPR002035">
    <property type="entry name" value="VWF_A"/>
</dbReference>
<name>A0ABS7P0T8_9NOCA</name>
<dbReference type="PROSITE" id="PS50234">
    <property type="entry name" value="VWFA"/>
    <property type="match status" value="1"/>
</dbReference>
<protein>
    <submittedName>
        <fullName evidence="3">Substrate-binding domain-containing protein</fullName>
    </submittedName>
</protein>
<evidence type="ECO:0000256" key="1">
    <source>
        <dbReference type="SAM" id="Phobius"/>
    </source>
</evidence>
<dbReference type="RefSeq" id="WP_222683373.1">
    <property type="nucleotide sequence ID" value="NZ_JABUBT010000027.1"/>
</dbReference>
<dbReference type="Pfam" id="PF13531">
    <property type="entry name" value="SBP_bac_11"/>
    <property type="match status" value="1"/>
</dbReference>
<evidence type="ECO:0000259" key="2">
    <source>
        <dbReference type="PROSITE" id="PS50234"/>
    </source>
</evidence>
<proteinExistence type="predicted"/>
<dbReference type="SMART" id="SM00327">
    <property type="entry name" value="VWA"/>
    <property type="match status" value="1"/>
</dbReference>
<dbReference type="SUPFAM" id="SSF53300">
    <property type="entry name" value="vWA-like"/>
    <property type="match status" value="1"/>
</dbReference>
<organism evidence="3 4">
    <name type="scientific">Rhodococcoides corynebacterioides</name>
    <dbReference type="NCBI Taxonomy" id="53972"/>
    <lineage>
        <taxon>Bacteria</taxon>
        <taxon>Bacillati</taxon>
        <taxon>Actinomycetota</taxon>
        <taxon>Actinomycetes</taxon>
        <taxon>Mycobacteriales</taxon>
        <taxon>Nocardiaceae</taxon>
        <taxon>Rhodococcoides</taxon>
    </lineage>
</organism>
<accession>A0ABS7P0T8</accession>
<dbReference type="EMBL" id="JABUBU010000002">
    <property type="protein sequence ID" value="MBY6366027.1"/>
    <property type="molecule type" value="Genomic_DNA"/>
</dbReference>
<dbReference type="Gene3D" id="3.40.50.410">
    <property type="entry name" value="von Willebrand factor, type A domain"/>
    <property type="match status" value="1"/>
</dbReference>
<reference evidence="3 4" key="1">
    <citation type="submission" date="2020-06" db="EMBL/GenBank/DDBJ databases">
        <title>Taxonomy, biology and ecology of Rhodococcus bacteria occurring in California pistachio and other woody hosts as revealed by genome sequence analyses.</title>
        <authorList>
            <person name="Gai Y."/>
            <person name="Riely B."/>
        </authorList>
    </citation>
    <scope>NUCLEOTIDE SEQUENCE [LARGE SCALE GENOMIC DNA]</scope>
    <source>
        <strain evidence="3 4">BP-281</strain>
    </source>
</reference>
<gene>
    <name evidence="3" type="ORF">HQ603_04590</name>
</gene>
<dbReference type="InterPro" id="IPR036465">
    <property type="entry name" value="vWFA_dom_sf"/>
</dbReference>
<feature type="transmembrane region" description="Helical" evidence="1">
    <location>
        <begin position="20"/>
        <end position="40"/>
    </location>
</feature>
<evidence type="ECO:0000313" key="4">
    <source>
        <dbReference type="Proteomes" id="UP000825228"/>
    </source>
</evidence>
<keyword evidence="1" id="KW-0472">Membrane</keyword>
<dbReference type="Pfam" id="PF13519">
    <property type="entry name" value="VWA_2"/>
    <property type="match status" value="1"/>
</dbReference>
<keyword evidence="1" id="KW-1133">Transmembrane helix</keyword>